<evidence type="ECO:0000313" key="3">
    <source>
        <dbReference type="Proteomes" id="UP001176468"/>
    </source>
</evidence>
<accession>A0ABT9A422</accession>
<evidence type="ECO:0008006" key="4">
    <source>
        <dbReference type="Google" id="ProtNLM"/>
    </source>
</evidence>
<keyword evidence="3" id="KW-1185">Reference proteome</keyword>
<dbReference type="SUPFAM" id="SSF56935">
    <property type="entry name" value="Porins"/>
    <property type="match status" value="1"/>
</dbReference>
<dbReference type="EMBL" id="JAUQSZ010000015">
    <property type="protein sequence ID" value="MDO7844293.1"/>
    <property type="molecule type" value="Genomic_DNA"/>
</dbReference>
<dbReference type="RefSeq" id="WP_304562693.1">
    <property type="nucleotide sequence ID" value="NZ_JAUQSZ010000015.1"/>
</dbReference>
<gene>
    <name evidence="2" type="ORF">Q5H94_18335</name>
</gene>
<sequence>MKRVLMLGTAIAAVAATPAYAGDHRKSIDPYIEVGQVVTADLTNDDVLTYSTVAAGVDASIQSNRAEAQISARYERRISYQKQVGDSDVISGLARGSVKIAQGLSLDAGVLATRARSDIRGAAPVNLAGNVDNISQVYSAYVGPTVSTHAGPVQIGGAYRFGYTKVESPGATGIAPGETPLDVFDHATSHVAMASASVKPGAVLPVGVAVSGAYERDNASQLDQRYEGKYVRGDVTLPVSATLAVRAGAGYEKITVSERDALVDAAGDPVVDRNGRYVTDPASPRRIAYETDGLIYDAGVIWRPSPRTELQANVGWRYGGMSYTGSLTWAASRSVAVQVGVYDDVTTFGRQLRDGIAKLPTSFIDQRDAFSQQFSGCTFGNGQAGAGGCLNGVFQSISTSAYRARGVDAVLSANRGPLSFGVGAGYANRHFETPAGGPLDVDGLEDNSYYAQAFVNAALDSRSSISGDVIANYYKSGLAGSRGIFSTGATASYFRTFGRLGATASAGIYSFSQQGTRDQVSAQGQVGMRYQF</sequence>
<comment type="caution">
    <text evidence="2">The sequence shown here is derived from an EMBL/GenBank/DDBJ whole genome shotgun (WGS) entry which is preliminary data.</text>
</comment>
<keyword evidence="1" id="KW-0732">Signal</keyword>
<feature type="signal peptide" evidence="1">
    <location>
        <begin position="1"/>
        <end position="21"/>
    </location>
</feature>
<organism evidence="2 3">
    <name type="scientific">Sphingomonas immobilis</name>
    <dbReference type="NCBI Taxonomy" id="3063997"/>
    <lineage>
        <taxon>Bacteria</taxon>
        <taxon>Pseudomonadati</taxon>
        <taxon>Pseudomonadota</taxon>
        <taxon>Alphaproteobacteria</taxon>
        <taxon>Sphingomonadales</taxon>
        <taxon>Sphingomonadaceae</taxon>
        <taxon>Sphingomonas</taxon>
    </lineage>
</organism>
<feature type="chain" id="PRO_5046706016" description="Preprotein translocase subunit YajC" evidence="1">
    <location>
        <begin position="22"/>
        <end position="532"/>
    </location>
</feature>
<evidence type="ECO:0000256" key="1">
    <source>
        <dbReference type="SAM" id="SignalP"/>
    </source>
</evidence>
<protein>
    <recommendedName>
        <fullName evidence="4">Preprotein translocase subunit YajC</fullName>
    </recommendedName>
</protein>
<evidence type="ECO:0000313" key="2">
    <source>
        <dbReference type="EMBL" id="MDO7844293.1"/>
    </source>
</evidence>
<dbReference type="Proteomes" id="UP001176468">
    <property type="component" value="Unassembled WGS sequence"/>
</dbReference>
<name>A0ABT9A422_9SPHN</name>
<reference evidence="2" key="1">
    <citation type="submission" date="2023-07" db="EMBL/GenBank/DDBJ databases">
        <authorList>
            <person name="Kim M.K."/>
        </authorList>
    </citation>
    <scope>NUCLEOTIDE SEQUENCE</scope>
    <source>
        <strain evidence="2">CA1-15</strain>
    </source>
</reference>
<proteinExistence type="predicted"/>